<dbReference type="Pfam" id="PF13619">
    <property type="entry name" value="KTSC"/>
    <property type="match status" value="1"/>
</dbReference>
<organism evidence="2 3">
    <name type="scientific">Franconibacter pulveris</name>
    <dbReference type="NCBI Taxonomy" id="435910"/>
    <lineage>
        <taxon>Bacteria</taxon>
        <taxon>Pseudomonadati</taxon>
        <taxon>Pseudomonadota</taxon>
        <taxon>Gammaproteobacteria</taxon>
        <taxon>Enterobacterales</taxon>
        <taxon>Enterobacteriaceae</taxon>
        <taxon>Franconibacter</taxon>
    </lineage>
</organism>
<dbReference type="RefSeq" id="WP_024557711.1">
    <property type="nucleotide sequence ID" value="NZ_LFEJ01000009.1"/>
</dbReference>
<evidence type="ECO:0000313" key="2">
    <source>
        <dbReference type="EMBL" id="KMV35685.1"/>
    </source>
</evidence>
<dbReference type="InterPro" id="IPR025309">
    <property type="entry name" value="KTSC_dom"/>
</dbReference>
<feature type="domain" description="KTSC" evidence="1">
    <location>
        <begin position="8"/>
        <end position="64"/>
    </location>
</feature>
<dbReference type="STRING" id="1121863.GCA_000621185_01187"/>
<dbReference type="PATRIC" id="fig|1656095.3.peg.1688"/>
<proteinExistence type="predicted"/>
<dbReference type="EMBL" id="LFEJ01000009">
    <property type="protein sequence ID" value="KMV35685.1"/>
    <property type="molecule type" value="Genomic_DNA"/>
</dbReference>
<comment type="caution">
    <text evidence="2">The sequence shown here is derived from an EMBL/GenBank/DDBJ whole genome shotgun (WGS) entry which is preliminary data.</text>
</comment>
<keyword evidence="3" id="KW-1185">Reference proteome</keyword>
<gene>
    <name evidence="2" type="ORF">ACH50_04995</name>
</gene>
<reference evidence="2 3" key="1">
    <citation type="submission" date="2015-06" db="EMBL/GenBank/DDBJ databases">
        <title>Genome sequencing of Cronobacter sp. strain DJ34 isolated from petroleum contaminated sludge of Duliajan Oil Fields, Assam, India.</title>
        <authorList>
            <person name="Pal S."/>
            <person name="Banerjee T.D."/>
            <person name="Roy A."/>
            <person name="Sar P."/>
            <person name="Kazy S.K."/>
        </authorList>
    </citation>
    <scope>NUCLEOTIDE SEQUENCE [LARGE SCALE GENOMIC DNA]</scope>
    <source>
        <strain evidence="2 3">DJ34</strain>
    </source>
</reference>
<evidence type="ECO:0000259" key="1">
    <source>
        <dbReference type="Pfam" id="PF13619"/>
    </source>
</evidence>
<protein>
    <recommendedName>
        <fullName evidence="1">KTSC domain-containing protein</fullName>
    </recommendedName>
</protein>
<dbReference type="Proteomes" id="UP000037315">
    <property type="component" value="Unassembled WGS sequence"/>
</dbReference>
<accession>A0A0J8VT84</accession>
<evidence type="ECO:0000313" key="3">
    <source>
        <dbReference type="Proteomes" id="UP000037315"/>
    </source>
</evidence>
<dbReference type="OrthoDB" id="8612029at2"/>
<name>A0A0J8VT84_9ENTR</name>
<sequence>MQRENVVSSSLDSVGYDMDNRVLEIAFRNGTVYHYLNVPQQTWAQLMRAPSKGRYFDRAIRERYPFRRVEGG</sequence>
<dbReference type="AlphaFoldDB" id="A0A0J8VT84"/>